<organism evidence="3 4">
    <name type="scientific">Neocucurbitaria cava</name>
    <dbReference type="NCBI Taxonomy" id="798079"/>
    <lineage>
        <taxon>Eukaryota</taxon>
        <taxon>Fungi</taxon>
        <taxon>Dikarya</taxon>
        <taxon>Ascomycota</taxon>
        <taxon>Pezizomycotina</taxon>
        <taxon>Dothideomycetes</taxon>
        <taxon>Pleosporomycetidae</taxon>
        <taxon>Pleosporales</taxon>
        <taxon>Pleosporineae</taxon>
        <taxon>Cucurbitariaceae</taxon>
        <taxon>Neocucurbitaria</taxon>
    </lineage>
</organism>
<dbReference type="GO" id="GO:0046491">
    <property type="term" value="P:L-methylmalonyl-CoA metabolic process"/>
    <property type="evidence" value="ECO:0007669"/>
    <property type="project" value="TreeGrafter"/>
</dbReference>
<accession>A0A9W8Y916</accession>
<dbReference type="PANTHER" id="PTHR43048:SF6">
    <property type="entry name" value="BLR8189 PROTEIN"/>
    <property type="match status" value="1"/>
</dbReference>
<keyword evidence="1" id="KW-0479">Metal-binding</keyword>
<gene>
    <name evidence="3" type="ORF">N0V83_004487</name>
</gene>
<protein>
    <recommendedName>
        <fullName evidence="2">VOC domain-containing protein</fullName>
    </recommendedName>
</protein>
<dbReference type="SUPFAM" id="SSF54593">
    <property type="entry name" value="Glyoxalase/Bleomycin resistance protein/Dihydroxybiphenyl dioxygenase"/>
    <property type="match status" value="1"/>
</dbReference>
<dbReference type="InterPro" id="IPR004360">
    <property type="entry name" value="Glyas_Fos-R_dOase_dom"/>
</dbReference>
<keyword evidence="4" id="KW-1185">Reference proteome</keyword>
<dbReference type="AlphaFoldDB" id="A0A9W8Y916"/>
<proteinExistence type="predicted"/>
<evidence type="ECO:0000313" key="4">
    <source>
        <dbReference type="Proteomes" id="UP001140560"/>
    </source>
</evidence>
<dbReference type="PANTHER" id="PTHR43048">
    <property type="entry name" value="METHYLMALONYL-COA EPIMERASE"/>
    <property type="match status" value="1"/>
</dbReference>
<dbReference type="GO" id="GO:0004493">
    <property type="term" value="F:methylmalonyl-CoA epimerase activity"/>
    <property type="evidence" value="ECO:0007669"/>
    <property type="project" value="TreeGrafter"/>
</dbReference>
<dbReference type="InterPro" id="IPR051785">
    <property type="entry name" value="MMCE/EMCE_epimerase"/>
</dbReference>
<dbReference type="Proteomes" id="UP001140560">
    <property type="component" value="Unassembled WGS sequence"/>
</dbReference>
<reference evidence="3" key="1">
    <citation type="submission" date="2022-10" db="EMBL/GenBank/DDBJ databases">
        <title>Tapping the CABI collections for fungal endophytes: first genome assemblies for Collariella, Neodidymelliopsis, Ascochyta clinopodiicola, Didymella pomorum, Didymosphaeria variabile, Neocosmospora piperis and Neocucurbitaria cava.</title>
        <authorList>
            <person name="Hill R."/>
        </authorList>
    </citation>
    <scope>NUCLEOTIDE SEQUENCE</scope>
    <source>
        <strain evidence="3">IMI 356814</strain>
    </source>
</reference>
<dbReference type="GO" id="GO:0046872">
    <property type="term" value="F:metal ion binding"/>
    <property type="evidence" value="ECO:0007669"/>
    <property type="project" value="UniProtKB-KW"/>
</dbReference>
<evidence type="ECO:0000259" key="2">
    <source>
        <dbReference type="PROSITE" id="PS51819"/>
    </source>
</evidence>
<evidence type="ECO:0000256" key="1">
    <source>
        <dbReference type="ARBA" id="ARBA00022723"/>
    </source>
</evidence>
<dbReference type="Pfam" id="PF00903">
    <property type="entry name" value="Glyoxalase"/>
    <property type="match status" value="1"/>
</dbReference>
<dbReference type="Gene3D" id="3.10.180.10">
    <property type="entry name" value="2,3-Dihydroxybiphenyl 1,2-Dioxygenase, domain 1"/>
    <property type="match status" value="1"/>
</dbReference>
<sequence length="186" mass="20649">MAQNQVSLAFDPHVGLGYLTEQQRIHNRVLNHIGVSVSDAQATVDWYGKVFGFQLLGKVDHIKRSEDPDDGIFRIYPKSLQEVKLAKMVTGNGVGFEIFEFIDPKFEGATKEFEYQRGGFFHICITDPNPEDLAAKVVAEGGKRVGSTVDPSRKGEITCLYLSDPWGNIVEVLDVGFEVMGLKSIL</sequence>
<dbReference type="EMBL" id="JAPEUY010000007">
    <property type="protein sequence ID" value="KAJ4371270.1"/>
    <property type="molecule type" value="Genomic_DNA"/>
</dbReference>
<dbReference type="InterPro" id="IPR029068">
    <property type="entry name" value="Glyas_Bleomycin-R_OHBP_Dase"/>
</dbReference>
<feature type="domain" description="VOC" evidence="2">
    <location>
        <begin position="29"/>
        <end position="175"/>
    </location>
</feature>
<dbReference type="InterPro" id="IPR037523">
    <property type="entry name" value="VOC_core"/>
</dbReference>
<comment type="caution">
    <text evidence="3">The sequence shown here is derived from an EMBL/GenBank/DDBJ whole genome shotgun (WGS) entry which is preliminary data.</text>
</comment>
<dbReference type="OrthoDB" id="16820at2759"/>
<name>A0A9W8Y916_9PLEO</name>
<dbReference type="PROSITE" id="PS51819">
    <property type="entry name" value="VOC"/>
    <property type="match status" value="1"/>
</dbReference>
<evidence type="ECO:0000313" key="3">
    <source>
        <dbReference type="EMBL" id="KAJ4371270.1"/>
    </source>
</evidence>